<dbReference type="Proteomes" id="UP001596501">
    <property type="component" value="Unassembled WGS sequence"/>
</dbReference>
<evidence type="ECO:0000313" key="2">
    <source>
        <dbReference type="EMBL" id="MFC7411379.1"/>
    </source>
</evidence>
<dbReference type="SUPFAM" id="SSF74653">
    <property type="entry name" value="TolA/TonB C-terminal domain"/>
    <property type="match status" value="1"/>
</dbReference>
<sequence>MKTPAAFSPLQIALGVSVAVHAALLTVRFVNPEAFNRVFQDTPLEVVLVNARSEDKPDKAQAIAQANLTGGGEAERGRATSPLPPSAQARLGDPVEEEEKRIEAMKEQQNRMLAQIRKQLASYRVNETPDNQRTPDEQEREQRRLALVKVLAEIERRINEENARPKKRYISPATREAVYAVYYDELRRKIEDRGTTQFPEVGGRKLYGELTMVITVNFDGRVLATEVVESSRQKALDARAEAIVKSLSFGGFNAAMRQRADQIVVVSRFRFTRDETLQTQQMSN</sequence>
<dbReference type="EMBL" id="JBHTCA010000030">
    <property type="protein sequence ID" value="MFC7411379.1"/>
    <property type="molecule type" value="Genomic_DNA"/>
</dbReference>
<reference evidence="3" key="1">
    <citation type="journal article" date="2019" name="Int. J. Syst. Evol. Microbiol.">
        <title>The Global Catalogue of Microorganisms (GCM) 10K type strain sequencing project: providing services to taxonomists for standard genome sequencing and annotation.</title>
        <authorList>
            <consortium name="The Broad Institute Genomics Platform"/>
            <consortium name="The Broad Institute Genome Sequencing Center for Infectious Disease"/>
            <person name="Wu L."/>
            <person name="Ma J."/>
        </authorList>
    </citation>
    <scope>NUCLEOTIDE SEQUENCE [LARGE SCALE GENOMIC DNA]</scope>
    <source>
        <strain evidence="3">CGMCC 1.12371</strain>
    </source>
</reference>
<protein>
    <submittedName>
        <fullName evidence="2">Energy transducer TonB</fullName>
    </submittedName>
</protein>
<feature type="region of interest" description="Disordered" evidence="1">
    <location>
        <begin position="121"/>
        <end position="140"/>
    </location>
</feature>
<dbReference type="Gene3D" id="3.30.1150.10">
    <property type="match status" value="1"/>
</dbReference>
<proteinExistence type="predicted"/>
<evidence type="ECO:0000256" key="1">
    <source>
        <dbReference type="SAM" id="MobiDB-lite"/>
    </source>
</evidence>
<name>A0ABW2QPP4_9BURK</name>
<evidence type="ECO:0000313" key="3">
    <source>
        <dbReference type="Proteomes" id="UP001596501"/>
    </source>
</evidence>
<organism evidence="2 3">
    <name type="scientific">Hydrogenophaga atypica</name>
    <dbReference type="NCBI Taxonomy" id="249409"/>
    <lineage>
        <taxon>Bacteria</taxon>
        <taxon>Pseudomonadati</taxon>
        <taxon>Pseudomonadota</taxon>
        <taxon>Betaproteobacteria</taxon>
        <taxon>Burkholderiales</taxon>
        <taxon>Comamonadaceae</taxon>
        <taxon>Hydrogenophaga</taxon>
    </lineage>
</organism>
<comment type="caution">
    <text evidence="2">The sequence shown here is derived from an EMBL/GenBank/DDBJ whole genome shotgun (WGS) entry which is preliminary data.</text>
</comment>
<gene>
    <name evidence="2" type="ORF">ACFQPB_21185</name>
</gene>
<feature type="region of interest" description="Disordered" evidence="1">
    <location>
        <begin position="68"/>
        <end position="96"/>
    </location>
</feature>
<keyword evidence="3" id="KW-1185">Reference proteome</keyword>
<dbReference type="RefSeq" id="WP_382198093.1">
    <property type="nucleotide sequence ID" value="NZ_JBHTCA010000030.1"/>
</dbReference>
<accession>A0ABW2QPP4</accession>